<dbReference type="EMBL" id="HBUF01085707">
    <property type="protein sequence ID" value="CAG6634248.1"/>
    <property type="molecule type" value="Transcribed_RNA"/>
</dbReference>
<dbReference type="EMBL" id="HBUF01085709">
    <property type="protein sequence ID" value="CAG6634250.1"/>
    <property type="molecule type" value="Transcribed_RNA"/>
</dbReference>
<dbReference type="EMBL" id="HBUF01085708">
    <property type="protein sequence ID" value="CAG6634249.1"/>
    <property type="molecule type" value="Transcribed_RNA"/>
</dbReference>
<proteinExistence type="predicted"/>
<organism evidence="1">
    <name type="scientific">Cacopsylla melanoneura</name>
    <dbReference type="NCBI Taxonomy" id="428564"/>
    <lineage>
        <taxon>Eukaryota</taxon>
        <taxon>Metazoa</taxon>
        <taxon>Ecdysozoa</taxon>
        <taxon>Arthropoda</taxon>
        <taxon>Hexapoda</taxon>
        <taxon>Insecta</taxon>
        <taxon>Pterygota</taxon>
        <taxon>Neoptera</taxon>
        <taxon>Paraneoptera</taxon>
        <taxon>Hemiptera</taxon>
        <taxon>Sternorrhyncha</taxon>
        <taxon>Psylloidea</taxon>
        <taxon>Psyllidae</taxon>
        <taxon>Psyllinae</taxon>
        <taxon>Cacopsylla</taxon>
    </lineage>
</organism>
<dbReference type="EMBL" id="HBUF01085706">
    <property type="protein sequence ID" value="CAG6634247.1"/>
    <property type="molecule type" value="Transcribed_RNA"/>
</dbReference>
<protein>
    <submittedName>
        <fullName evidence="1">Uncharacterized protein</fullName>
    </submittedName>
</protein>
<evidence type="ECO:0000313" key="1">
    <source>
        <dbReference type="EMBL" id="CAG6634250.1"/>
    </source>
</evidence>
<sequence>MLYSRGFPVRKCSNCYSSGWECLLCRRFRLWRRETVLTVWDGSEIQHTPGQGSISSCRVHPVYSNQTHPLQELSHCQNQLSHCLNPSSHCLLPSSHCQIHQLVLCLLRGLGENTGQCLL</sequence>
<name>A0A8D8VUL1_9HEMI</name>
<accession>A0A8D8VUL1</accession>
<dbReference type="AlphaFoldDB" id="A0A8D8VUL1"/>
<reference evidence="1" key="1">
    <citation type="submission" date="2021-05" db="EMBL/GenBank/DDBJ databases">
        <authorList>
            <person name="Alioto T."/>
            <person name="Alioto T."/>
            <person name="Gomez Garrido J."/>
        </authorList>
    </citation>
    <scope>NUCLEOTIDE SEQUENCE</scope>
</reference>